<dbReference type="AlphaFoldDB" id="A0A0C9TEG4"/>
<feature type="non-terminal residue" evidence="2">
    <location>
        <position position="323"/>
    </location>
</feature>
<feature type="region of interest" description="Disordered" evidence="1">
    <location>
        <begin position="146"/>
        <end position="166"/>
    </location>
</feature>
<dbReference type="Proteomes" id="UP000054279">
    <property type="component" value="Unassembled WGS sequence"/>
</dbReference>
<feature type="compositionally biased region" description="Polar residues" evidence="1">
    <location>
        <begin position="281"/>
        <end position="294"/>
    </location>
</feature>
<protein>
    <submittedName>
        <fullName evidence="2">Uncharacterized protein</fullName>
    </submittedName>
</protein>
<dbReference type="EMBL" id="KN837327">
    <property type="protein sequence ID" value="KIJ27688.1"/>
    <property type="molecule type" value="Genomic_DNA"/>
</dbReference>
<name>A0A0C9TEG4_SPHS4</name>
<evidence type="ECO:0000313" key="2">
    <source>
        <dbReference type="EMBL" id="KIJ27688.1"/>
    </source>
</evidence>
<feature type="compositionally biased region" description="Low complexity" evidence="1">
    <location>
        <begin position="51"/>
        <end position="62"/>
    </location>
</feature>
<proteinExistence type="predicted"/>
<dbReference type="HOGENOM" id="CLU_042188_0_0_1"/>
<evidence type="ECO:0000313" key="3">
    <source>
        <dbReference type="Proteomes" id="UP000054279"/>
    </source>
</evidence>
<evidence type="ECO:0000256" key="1">
    <source>
        <dbReference type="SAM" id="MobiDB-lite"/>
    </source>
</evidence>
<feature type="compositionally biased region" description="Polar residues" evidence="1">
    <location>
        <begin position="1"/>
        <end position="11"/>
    </location>
</feature>
<feature type="compositionally biased region" description="Basic and acidic residues" evidence="1">
    <location>
        <begin position="150"/>
        <end position="159"/>
    </location>
</feature>
<keyword evidence="3" id="KW-1185">Reference proteome</keyword>
<sequence>MSTRSGRSYSQKPIHRRSRLVGATPSPRLFSPLVDDSSPTSDVAQPTLVTSGLGRRVSSSRLSSDKVDGEYHSLTRSASPTQGVTAKVAPVINSGADNIPFSPVSNSLSIADQAIFPVLDGSNNNSLSHGHPAAAVDYWSHSPTAGGRVHSGEVARDASDSFPSSHHSYAHVAKLPGTSVLPVNTDVNPTADPARNNDKKSNSIHSTTPHRSNPPPDIPSAPRKTCASYRHNDGFSIPRCTASPKSSVSKVDMTGSKIFNDWFENSDNETITDDEMAVDNIPQNASPPSTSIETQPVKHDSDKSYKKFMSGVLEEMPTPDRDL</sequence>
<accession>A0A0C9TEG4</accession>
<reference evidence="2 3" key="1">
    <citation type="submission" date="2014-06" db="EMBL/GenBank/DDBJ databases">
        <title>Evolutionary Origins and Diversification of the Mycorrhizal Mutualists.</title>
        <authorList>
            <consortium name="DOE Joint Genome Institute"/>
            <consortium name="Mycorrhizal Genomics Consortium"/>
            <person name="Kohler A."/>
            <person name="Kuo A."/>
            <person name="Nagy L.G."/>
            <person name="Floudas D."/>
            <person name="Copeland A."/>
            <person name="Barry K.W."/>
            <person name="Cichocki N."/>
            <person name="Veneault-Fourrey C."/>
            <person name="LaButti K."/>
            <person name="Lindquist E.A."/>
            <person name="Lipzen A."/>
            <person name="Lundell T."/>
            <person name="Morin E."/>
            <person name="Murat C."/>
            <person name="Riley R."/>
            <person name="Ohm R."/>
            <person name="Sun H."/>
            <person name="Tunlid A."/>
            <person name="Henrissat B."/>
            <person name="Grigoriev I.V."/>
            <person name="Hibbett D.S."/>
            <person name="Martin F."/>
        </authorList>
    </citation>
    <scope>NUCLEOTIDE SEQUENCE [LARGE SCALE GENOMIC DNA]</scope>
    <source>
        <strain evidence="2 3">SS14</strain>
    </source>
</reference>
<feature type="compositionally biased region" description="Basic and acidic residues" evidence="1">
    <location>
        <begin position="63"/>
        <end position="73"/>
    </location>
</feature>
<feature type="compositionally biased region" description="Polar residues" evidence="1">
    <location>
        <begin position="37"/>
        <end position="50"/>
    </location>
</feature>
<gene>
    <name evidence="2" type="ORF">M422DRAFT_271111</name>
</gene>
<feature type="region of interest" description="Disordered" evidence="1">
    <location>
        <begin position="1"/>
        <end position="78"/>
    </location>
</feature>
<feature type="region of interest" description="Disordered" evidence="1">
    <location>
        <begin position="279"/>
        <end position="303"/>
    </location>
</feature>
<feature type="region of interest" description="Disordered" evidence="1">
    <location>
        <begin position="179"/>
        <end position="249"/>
    </location>
</feature>
<organism evidence="2 3">
    <name type="scientific">Sphaerobolus stellatus (strain SS14)</name>
    <dbReference type="NCBI Taxonomy" id="990650"/>
    <lineage>
        <taxon>Eukaryota</taxon>
        <taxon>Fungi</taxon>
        <taxon>Dikarya</taxon>
        <taxon>Basidiomycota</taxon>
        <taxon>Agaricomycotina</taxon>
        <taxon>Agaricomycetes</taxon>
        <taxon>Phallomycetidae</taxon>
        <taxon>Geastrales</taxon>
        <taxon>Sphaerobolaceae</taxon>
        <taxon>Sphaerobolus</taxon>
    </lineage>
</organism>